<dbReference type="Proteomes" id="UP000323946">
    <property type="component" value="Unassembled WGS sequence"/>
</dbReference>
<evidence type="ECO:0000313" key="3">
    <source>
        <dbReference type="EMBL" id="KAA5829638.1"/>
    </source>
</evidence>
<dbReference type="InterPro" id="IPR007278">
    <property type="entry name" value="DUF397"/>
</dbReference>
<keyword evidence="4" id="KW-1185">Reference proteome</keyword>
<reference evidence="3 4" key="1">
    <citation type="submission" date="2019-09" db="EMBL/GenBank/DDBJ databases">
        <title>Draft genome sequence of the thermophilic Saccharopolyspora hirsuta VKM Ac-666T.</title>
        <authorList>
            <person name="Lobastova T.G."/>
            <person name="Fokina V."/>
            <person name="Bragin E.Y."/>
            <person name="Shtratnikova V.Y."/>
            <person name="Starodumova I.P."/>
            <person name="Tarlachkov S.V."/>
            <person name="Donova M.V."/>
        </authorList>
    </citation>
    <scope>NUCLEOTIDE SEQUENCE [LARGE SCALE GENOMIC DNA]</scope>
    <source>
        <strain evidence="3 4">VKM Ac-666</strain>
    </source>
</reference>
<protein>
    <submittedName>
        <fullName evidence="3">DUF397 domain-containing protein</fullName>
    </submittedName>
</protein>
<organism evidence="3 4">
    <name type="scientific">Saccharopolyspora hirsuta</name>
    <dbReference type="NCBI Taxonomy" id="1837"/>
    <lineage>
        <taxon>Bacteria</taxon>
        <taxon>Bacillati</taxon>
        <taxon>Actinomycetota</taxon>
        <taxon>Actinomycetes</taxon>
        <taxon>Pseudonocardiales</taxon>
        <taxon>Pseudonocardiaceae</taxon>
        <taxon>Saccharopolyspora</taxon>
    </lineage>
</organism>
<name>A0A5M7BNC0_SACHI</name>
<feature type="region of interest" description="Disordered" evidence="1">
    <location>
        <begin position="1"/>
        <end position="23"/>
    </location>
</feature>
<dbReference type="EMBL" id="VWPH01000012">
    <property type="protein sequence ID" value="KAA5829638.1"/>
    <property type="molecule type" value="Genomic_DNA"/>
</dbReference>
<evidence type="ECO:0000259" key="2">
    <source>
        <dbReference type="Pfam" id="PF04149"/>
    </source>
</evidence>
<dbReference type="Pfam" id="PF04149">
    <property type="entry name" value="DUF397"/>
    <property type="match status" value="1"/>
</dbReference>
<proteinExistence type="predicted"/>
<feature type="domain" description="DUF397" evidence="2">
    <location>
        <begin position="13"/>
        <end position="63"/>
    </location>
</feature>
<gene>
    <name evidence="3" type="ORF">F1721_25350</name>
</gene>
<evidence type="ECO:0000256" key="1">
    <source>
        <dbReference type="SAM" id="MobiDB-lite"/>
    </source>
</evidence>
<comment type="caution">
    <text evidence="3">The sequence shown here is derived from an EMBL/GenBank/DDBJ whole genome shotgun (WGS) entry which is preliminary data.</text>
</comment>
<evidence type="ECO:0000313" key="4">
    <source>
        <dbReference type="Proteomes" id="UP000323946"/>
    </source>
</evidence>
<dbReference type="RefSeq" id="WP_150069276.1">
    <property type="nucleotide sequence ID" value="NZ_JBEPDJ010000025.1"/>
</dbReference>
<dbReference type="OrthoDB" id="3698041at2"/>
<dbReference type="AlphaFoldDB" id="A0A5M7BNC0"/>
<feature type="compositionally biased region" description="Polar residues" evidence="1">
    <location>
        <begin position="1"/>
        <end position="10"/>
    </location>
</feature>
<sequence length="67" mass="7443">MSIFRTSSCLSDARWRKSSRSADNAHCVEVAVTTDAVGVRDTKNRNGGTLIFTPEQWASFTSHLLQK</sequence>
<accession>A0A5M7BNC0</accession>